<protein>
    <submittedName>
        <fullName evidence="8">Transmembrane protein 144</fullName>
    </submittedName>
</protein>
<name>A0A0N5BBG3_STREA</name>
<feature type="transmembrane region" description="Helical" evidence="6">
    <location>
        <begin position="291"/>
        <end position="313"/>
    </location>
</feature>
<dbReference type="Proteomes" id="UP000046392">
    <property type="component" value="Unplaced"/>
</dbReference>
<dbReference type="GO" id="GO:0016020">
    <property type="term" value="C:membrane"/>
    <property type="evidence" value="ECO:0007669"/>
    <property type="project" value="UniProtKB-SubCell"/>
</dbReference>
<evidence type="ECO:0000313" key="8">
    <source>
        <dbReference type="WBParaSite" id="SPAL_0000337200.1"/>
    </source>
</evidence>
<feature type="transmembrane region" description="Helical" evidence="6">
    <location>
        <begin position="115"/>
        <end position="134"/>
    </location>
</feature>
<keyword evidence="7" id="KW-1185">Reference proteome</keyword>
<dbReference type="InterPro" id="IPR010651">
    <property type="entry name" value="Sugar_transport"/>
</dbReference>
<feature type="transmembrane region" description="Helical" evidence="6">
    <location>
        <begin position="213"/>
        <end position="236"/>
    </location>
</feature>
<dbReference type="Pfam" id="PF07857">
    <property type="entry name" value="TMEM144"/>
    <property type="match status" value="1"/>
</dbReference>
<reference evidence="8" key="1">
    <citation type="submission" date="2017-02" db="UniProtKB">
        <authorList>
            <consortium name="WormBaseParasite"/>
        </authorList>
    </citation>
    <scope>IDENTIFICATION</scope>
</reference>
<dbReference type="AlphaFoldDB" id="A0A0N5BBG3"/>
<comment type="similarity">
    <text evidence="2">Belongs to the TMEM144 family.</text>
</comment>
<evidence type="ECO:0000313" key="7">
    <source>
        <dbReference type="Proteomes" id="UP000046392"/>
    </source>
</evidence>
<dbReference type="GO" id="GO:0015144">
    <property type="term" value="F:carbohydrate transmembrane transporter activity"/>
    <property type="evidence" value="ECO:0007669"/>
    <property type="project" value="InterPro"/>
</dbReference>
<keyword evidence="5 6" id="KW-0472">Membrane</keyword>
<feature type="transmembrane region" description="Helical" evidence="6">
    <location>
        <begin position="87"/>
        <end position="108"/>
    </location>
</feature>
<dbReference type="WBParaSite" id="SPAL_0000337200.1">
    <property type="protein sequence ID" value="SPAL_0000337200.1"/>
    <property type="gene ID" value="SPAL_0000337200"/>
</dbReference>
<sequence length="372" mass="41243">MRLMSFEEDTPITIYNISQITNLPQYDNMTLGIFYCFISAIGFGSMHIPILRYNKGNGSLAQFGVGVGVLLASLLNCIFFNKNFYINAYPMIGGFLWTIANFGSYFVIDVYGIGIAMLIWNVGNCLTGWATGYFGLFGIKPRKPKIFIPNIVGVILIIISGVIFSFVRKNSKHSPIDGTVLPENSTRISVFSSKTDDNNNNNVGKVNVKFKKVLALLAALICGFFFASTTTPIYYLLDNPNELLDGNEKKLTSFTFILSLGLGIFTTTSLLFFSSIHLYGLRSDVLGSKDILLSSIVSGFIWLNSMCLMLKAIDIVSQTITYPIMSICPGFIGTMWSIFYFKEIHGIKNYLAIFLAIFIASCGIFLLVLSKI</sequence>
<feature type="transmembrane region" description="Helical" evidence="6">
    <location>
        <begin position="350"/>
        <end position="369"/>
    </location>
</feature>
<accession>A0A0N5BBG3</accession>
<dbReference type="PANTHER" id="PTHR16119">
    <property type="entry name" value="TRANSMEMBRANE PROTEIN 144"/>
    <property type="match status" value="1"/>
</dbReference>
<feature type="transmembrane region" description="Helical" evidence="6">
    <location>
        <begin position="63"/>
        <end position="81"/>
    </location>
</feature>
<evidence type="ECO:0000256" key="5">
    <source>
        <dbReference type="ARBA" id="ARBA00023136"/>
    </source>
</evidence>
<keyword evidence="4 6" id="KW-1133">Transmembrane helix</keyword>
<feature type="transmembrane region" description="Helical" evidence="6">
    <location>
        <begin position="146"/>
        <end position="167"/>
    </location>
</feature>
<feature type="transmembrane region" description="Helical" evidence="6">
    <location>
        <begin position="319"/>
        <end position="341"/>
    </location>
</feature>
<organism evidence="7 8">
    <name type="scientific">Strongyloides papillosus</name>
    <name type="common">Intestinal threadworm</name>
    <dbReference type="NCBI Taxonomy" id="174720"/>
    <lineage>
        <taxon>Eukaryota</taxon>
        <taxon>Metazoa</taxon>
        <taxon>Ecdysozoa</taxon>
        <taxon>Nematoda</taxon>
        <taxon>Chromadorea</taxon>
        <taxon>Rhabditida</taxon>
        <taxon>Tylenchina</taxon>
        <taxon>Panagrolaimomorpha</taxon>
        <taxon>Strongyloidoidea</taxon>
        <taxon>Strongyloididae</taxon>
        <taxon>Strongyloides</taxon>
    </lineage>
</organism>
<evidence type="ECO:0000256" key="6">
    <source>
        <dbReference type="SAM" id="Phobius"/>
    </source>
</evidence>
<feature type="transmembrane region" description="Helical" evidence="6">
    <location>
        <begin position="32"/>
        <end position="51"/>
    </location>
</feature>
<evidence type="ECO:0000256" key="4">
    <source>
        <dbReference type="ARBA" id="ARBA00022989"/>
    </source>
</evidence>
<dbReference type="InterPro" id="IPR012435">
    <property type="entry name" value="TMEM144"/>
</dbReference>
<evidence type="ECO:0000256" key="3">
    <source>
        <dbReference type="ARBA" id="ARBA00022692"/>
    </source>
</evidence>
<evidence type="ECO:0000256" key="2">
    <source>
        <dbReference type="ARBA" id="ARBA00005731"/>
    </source>
</evidence>
<evidence type="ECO:0000256" key="1">
    <source>
        <dbReference type="ARBA" id="ARBA00004141"/>
    </source>
</evidence>
<keyword evidence="3 6" id="KW-0812">Transmembrane</keyword>
<dbReference type="PANTHER" id="PTHR16119:SF17">
    <property type="entry name" value="TRANSMEMBRANE PROTEIN 144"/>
    <property type="match status" value="1"/>
</dbReference>
<feature type="transmembrane region" description="Helical" evidence="6">
    <location>
        <begin position="256"/>
        <end position="279"/>
    </location>
</feature>
<proteinExistence type="inferred from homology"/>
<comment type="subcellular location">
    <subcellularLocation>
        <location evidence="1">Membrane</location>
        <topology evidence="1">Multi-pass membrane protein</topology>
    </subcellularLocation>
</comment>